<sequence length="58" mass="6473">MYIICIAVGSKYINHCDHKYNTFASASAPCFPRLHQSRADQHEIFPPADPAAGDPVWN</sequence>
<evidence type="ECO:0000313" key="1">
    <source>
        <dbReference type="EMBL" id="JAH93927.1"/>
    </source>
</evidence>
<reference evidence="1" key="2">
    <citation type="journal article" date="2015" name="Fish Shellfish Immunol.">
        <title>Early steps in the European eel (Anguilla anguilla)-Vibrio vulnificus interaction in the gills: Role of the RtxA13 toxin.</title>
        <authorList>
            <person name="Callol A."/>
            <person name="Pajuelo D."/>
            <person name="Ebbesson L."/>
            <person name="Teles M."/>
            <person name="MacKenzie S."/>
            <person name="Amaro C."/>
        </authorList>
    </citation>
    <scope>NUCLEOTIDE SEQUENCE</scope>
</reference>
<dbReference type="EMBL" id="GBXM01014650">
    <property type="protein sequence ID" value="JAH93927.1"/>
    <property type="molecule type" value="Transcribed_RNA"/>
</dbReference>
<dbReference type="AlphaFoldDB" id="A0A0E9WU59"/>
<organism evidence="1">
    <name type="scientific">Anguilla anguilla</name>
    <name type="common">European freshwater eel</name>
    <name type="synonym">Muraena anguilla</name>
    <dbReference type="NCBI Taxonomy" id="7936"/>
    <lineage>
        <taxon>Eukaryota</taxon>
        <taxon>Metazoa</taxon>
        <taxon>Chordata</taxon>
        <taxon>Craniata</taxon>
        <taxon>Vertebrata</taxon>
        <taxon>Euteleostomi</taxon>
        <taxon>Actinopterygii</taxon>
        <taxon>Neopterygii</taxon>
        <taxon>Teleostei</taxon>
        <taxon>Anguilliformes</taxon>
        <taxon>Anguillidae</taxon>
        <taxon>Anguilla</taxon>
    </lineage>
</organism>
<protein>
    <submittedName>
        <fullName evidence="1">Uncharacterized protein</fullName>
    </submittedName>
</protein>
<proteinExistence type="predicted"/>
<reference evidence="1" key="1">
    <citation type="submission" date="2014-11" db="EMBL/GenBank/DDBJ databases">
        <authorList>
            <person name="Amaro Gonzalez C."/>
        </authorList>
    </citation>
    <scope>NUCLEOTIDE SEQUENCE</scope>
</reference>
<accession>A0A0E9WU59</accession>
<name>A0A0E9WU59_ANGAN</name>